<dbReference type="RefSeq" id="WP_263821546.1">
    <property type="nucleotide sequence ID" value="NZ_JAOXHK010000001.1"/>
</dbReference>
<dbReference type="SUPFAM" id="SSF52540">
    <property type="entry name" value="P-loop containing nucleoside triphosphate hydrolases"/>
    <property type="match status" value="1"/>
</dbReference>
<sequence length="298" mass="35341">MSTKKINYQTCLSDPRFKDLEITPDEFHNYKDLFDKFAVLQEACANLPYEPIIIRKYGLLELSYCHKTNLVEHNNQSKYLDHYFYPEYFLEKNEMEYPDLFNADIYDVQSSGRSDFIRFLVQNQNKWLLNPRLYISGALGSGKTFFGLHIANYLIAQKDALVVCLKLRKLNNLIHQIFAKTNPFFNTTDDLLNMLKQGQFFIFDDFEIEAIKENIYYNILEPLFQHIHNAKLPVMFLSRWDFNAMMEYREYGSMKQRAAIIEECRMWINLLVNKTYANLGTTNYLTKKPNSIDKLPKK</sequence>
<dbReference type="InterPro" id="IPR027417">
    <property type="entry name" value="P-loop_NTPase"/>
</dbReference>
<proteinExistence type="predicted"/>
<dbReference type="Proteomes" id="UP001208245">
    <property type="component" value="Unassembled WGS sequence"/>
</dbReference>
<evidence type="ECO:0008006" key="3">
    <source>
        <dbReference type="Google" id="ProtNLM"/>
    </source>
</evidence>
<reference evidence="1 2" key="1">
    <citation type="journal article" date="2020" name="Int. J. Syst. Evol. Microbiol.">
        <title>Ureaplasma miroungigenitalium sp. nov. isolated from northern elephant seals (Mirounga angustirostris) and Ureaplasma zalophigenitalium sp. nov. isolated from California sea lions (Zalophus californianus).</title>
        <authorList>
            <person name="Volokhov D.V."/>
            <person name="Gulland F.M."/>
            <person name="Gao Y."/>
            <person name="Chizhikov V.E."/>
        </authorList>
    </citation>
    <scope>NUCLEOTIDE SEQUENCE [LARGE SCALE GENOMIC DNA]</scope>
    <source>
        <strain evidence="1 2">ES3182-GEN</strain>
    </source>
</reference>
<dbReference type="EMBL" id="JAOXHL010000001">
    <property type="protein sequence ID" value="MCV3728215.1"/>
    <property type="molecule type" value="Genomic_DNA"/>
</dbReference>
<name>A0ABT3BLS8_9BACT</name>
<dbReference type="Gene3D" id="3.40.50.300">
    <property type="entry name" value="P-loop containing nucleotide triphosphate hydrolases"/>
    <property type="match status" value="1"/>
</dbReference>
<keyword evidence="2" id="KW-1185">Reference proteome</keyword>
<evidence type="ECO:0000313" key="1">
    <source>
        <dbReference type="EMBL" id="MCV3728215.1"/>
    </source>
</evidence>
<evidence type="ECO:0000313" key="2">
    <source>
        <dbReference type="Proteomes" id="UP001208245"/>
    </source>
</evidence>
<protein>
    <recommendedName>
        <fullName evidence="3">Primosomal protein DnaI</fullName>
    </recommendedName>
</protein>
<accession>A0ABT3BLS8</accession>
<gene>
    <name evidence="1" type="ORF">OF376_00220</name>
</gene>
<organism evidence="1 2">
    <name type="scientific">Ureaplasma miroungigenitalium</name>
    <dbReference type="NCBI Taxonomy" id="1042321"/>
    <lineage>
        <taxon>Bacteria</taxon>
        <taxon>Bacillati</taxon>
        <taxon>Mycoplasmatota</taxon>
        <taxon>Mycoplasmoidales</taxon>
        <taxon>Mycoplasmoidaceae</taxon>
        <taxon>Ureaplasma</taxon>
    </lineage>
</organism>
<comment type="caution">
    <text evidence="1">The sequence shown here is derived from an EMBL/GenBank/DDBJ whole genome shotgun (WGS) entry which is preliminary data.</text>
</comment>